<evidence type="ECO:0000256" key="1">
    <source>
        <dbReference type="ARBA" id="ARBA00022723"/>
    </source>
</evidence>
<evidence type="ECO:0000259" key="8">
    <source>
        <dbReference type="PROSITE" id="PS50102"/>
    </source>
</evidence>
<dbReference type="SUPFAM" id="SSF54928">
    <property type="entry name" value="RNA-binding domain, RBD"/>
    <property type="match status" value="1"/>
</dbReference>
<keyword evidence="3 6" id="KW-0863">Zinc-finger</keyword>
<evidence type="ECO:0000256" key="2">
    <source>
        <dbReference type="ARBA" id="ARBA00022737"/>
    </source>
</evidence>
<dbReference type="STRING" id="289078.A0A2X0N4R2"/>
<dbReference type="Pfam" id="PF00642">
    <property type="entry name" value="zf-CCCH"/>
    <property type="match status" value="2"/>
</dbReference>
<dbReference type="GO" id="GO:0003723">
    <property type="term" value="F:RNA binding"/>
    <property type="evidence" value="ECO:0007669"/>
    <property type="project" value="UniProtKB-UniRule"/>
</dbReference>
<dbReference type="FunFam" id="3.30.70.330:FF:000066">
    <property type="entry name" value="Splicing factor u2af 23 kDa subunit"/>
    <property type="match status" value="1"/>
</dbReference>
<dbReference type="GO" id="GO:0008270">
    <property type="term" value="F:zinc ion binding"/>
    <property type="evidence" value="ECO:0007669"/>
    <property type="project" value="UniProtKB-KW"/>
</dbReference>
<evidence type="ECO:0000259" key="9">
    <source>
        <dbReference type="PROSITE" id="PS50103"/>
    </source>
</evidence>
<name>A0A2X0N4R2_9BASI</name>
<evidence type="ECO:0000313" key="10">
    <source>
        <dbReference type="EMBL" id="SDA00206.1"/>
    </source>
</evidence>
<dbReference type="InterPro" id="IPR003954">
    <property type="entry name" value="RRM_euk-type"/>
</dbReference>
<keyword evidence="1 6" id="KW-0479">Metal-binding</keyword>
<dbReference type="PRINTS" id="PR01848">
    <property type="entry name" value="U2AUXFACTOR"/>
</dbReference>
<dbReference type="InterPro" id="IPR012677">
    <property type="entry name" value="Nucleotide-bd_a/b_plait_sf"/>
</dbReference>
<feature type="zinc finger region" description="C3H1-type" evidence="6">
    <location>
        <begin position="52"/>
        <end position="80"/>
    </location>
</feature>
<organism evidence="10 11">
    <name type="scientific">Microbotryum saponariae</name>
    <dbReference type="NCBI Taxonomy" id="289078"/>
    <lineage>
        <taxon>Eukaryota</taxon>
        <taxon>Fungi</taxon>
        <taxon>Dikarya</taxon>
        <taxon>Basidiomycota</taxon>
        <taxon>Pucciniomycotina</taxon>
        <taxon>Microbotryomycetes</taxon>
        <taxon>Microbotryales</taxon>
        <taxon>Microbotryaceae</taxon>
        <taxon>Microbotryum</taxon>
    </lineage>
</organism>
<evidence type="ECO:0000256" key="6">
    <source>
        <dbReference type="PROSITE-ProRule" id="PRU00723"/>
    </source>
</evidence>
<dbReference type="EMBL" id="FMWP01000107">
    <property type="protein sequence ID" value="SDA00206.1"/>
    <property type="molecule type" value="Genomic_DNA"/>
</dbReference>
<feature type="zinc finger region" description="C3H1-type" evidence="6">
    <location>
        <begin position="202"/>
        <end position="229"/>
    </location>
</feature>
<keyword evidence="2" id="KW-0677">Repeat</keyword>
<dbReference type="OrthoDB" id="423462at2759"/>
<feature type="domain" description="C3H1-type" evidence="9">
    <location>
        <begin position="52"/>
        <end position="80"/>
    </location>
</feature>
<dbReference type="SMART" id="SM00356">
    <property type="entry name" value="ZnF_C3H1"/>
    <property type="match status" value="2"/>
</dbReference>
<dbReference type="InterPro" id="IPR009145">
    <property type="entry name" value="U2AF_small"/>
</dbReference>
<evidence type="ECO:0000256" key="3">
    <source>
        <dbReference type="ARBA" id="ARBA00022771"/>
    </source>
</evidence>
<evidence type="ECO:0000256" key="7">
    <source>
        <dbReference type="SAM" id="MobiDB-lite"/>
    </source>
</evidence>
<evidence type="ECO:0000256" key="5">
    <source>
        <dbReference type="PROSITE-ProRule" id="PRU00176"/>
    </source>
</evidence>
<dbReference type="SMART" id="SM00361">
    <property type="entry name" value="RRM_1"/>
    <property type="match status" value="1"/>
</dbReference>
<feature type="region of interest" description="Disordered" evidence="7">
    <location>
        <begin position="99"/>
        <end position="122"/>
    </location>
</feature>
<gene>
    <name evidence="10" type="ORF">BZ3500_MVSOF-1268-A1-R1_CHR9G10504</name>
</gene>
<accession>A0A2X0N4R2</accession>
<dbReference type="Gene3D" id="3.30.70.330">
    <property type="match status" value="1"/>
</dbReference>
<keyword evidence="5" id="KW-0694">RNA-binding</keyword>
<dbReference type="InterPro" id="IPR000571">
    <property type="entry name" value="Znf_CCCH"/>
</dbReference>
<dbReference type="AlphaFoldDB" id="A0A2X0N4R2"/>
<dbReference type="PANTHER" id="PTHR12620">
    <property type="entry name" value="U2 SNRNP AUXILIARY FACTOR, SMALL SUBUNIT"/>
    <property type="match status" value="1"/>
</dbReference>
<feature type="region of interest" description="Disordered" evidence="7">
    <location>
        <begin position="240"/>
        <end position="289"/>
    </location>
</feature>
<sequence>MSYRGGGASHLASICKHHLRCHSALCTDHHLVHALTKLDPYSLALATTDGSEQDKVNCSFYLKIGACRHGERCSRKHIKPQFSQTMVVYNMYQNPAIAQGSSSNPHLRPPGSAPLDPNPKSDLSEEQLQDFFDKFYEDVYCEFVKYGNLLEMHVCDNVGDHLIGNVYARFDWEDEAQAAVEALNTRWYAGRPLVAELSPVTDFREACCRQNDLGNCDRGGFCNFMHLRHPSKSLLRELQREQRQERIENPDPKEEERRKEMEMFGGAGGGGGDGDDYGRSPPRGGSRRY</sequence>
<reference evidence="11" key="1">
    <citation type="submission" date="2016-10" db="EMBL/GenBank/DDBJ databases">
        <authorList>
            <person name="Jeantristanb JTB J.-T."/>
            <person name="Ricardo R."/>
        </authorList>
    </citation>
    <scope>NUCLEOTIDE SEQUENCE [LARGE SCALE GENOMIC DNA]</scope>
</reference>
<dbReference type="PROSITE" id="PS50103">
    <property type="entry name" value="ZF_C3H1"/>
    <property type="match status" value="2"/>
</dbReference>
<feature type="domain" description="C3H1-type" evidence="9">
    <location>
        <begin position="202"/>
        <end position="229"/>
    </location>
</feature>
<keyword evidence="4 6" id="KW-0862">Zinc</keyword>
<dbReference type="GO" id="GO:0000398">
    <property type="term" value="P:mRNA splicing, via spliceosome"/>
    <property type="evidence" value="ECO:0007669"/>
    <property type="project" value="InterPro"/>
</dbReference>
<dbReference type="PROSITE" id="PS50102">
    <property type="entry name" value="RRM"/>
    <property type="match status" value="1"/>
</dbReference>
<proteinExistence type="predicted"/>
<evidence type="ECO:0000256" key="4">
    <source>
        <dbReference type="ARBA" id="ARBA00022833"/>
    </source>
</evidence>
<dbReference type="GO" id="GO:0089701">
    <property type="term" value="C:U2AF complex"/>
    <property type="evidence" value="ECO:0007669"/>
    <property type="project" value="InterPro"/>
</dbReference>
<feature type="compositionally biased region" description="Low complexity" evidence="7">
    <location>
        <begin position="279"/>
        <end position="289"/>
    </location>
</feature>
<evidence type="ECO:0000313" key="11">
    <source>
        <dbReference type="Proteomes" id="UP000249723"/>
    </source>
</evidence>
<feature type="compositionally biased region" description="Basic and acidic residues" evidence="7">
    <location>
        <begin position="240"/>
        <end position="262"/>
    </location>
</feature>
<dbReference type="InterPro" id="IPR000504">
    <property type="entry name" value="RRM_dom"/>
</dbReference>
<feature type="domain" description="RRM" evidence="8">
    <location>
        <begin position="115"/>
        <end position="200"/>
    </location>
</feature>
<keyword evidence="11" id="KW-1185">Reference proteome</keyword>
<dbReference type="Proteomes" id="UP000249723">
    <property type="component" value="Unassembled WGS sequence"/>
</dbReference>
<protein>
    <submittedName>
        <fullName evidence="10">BZ3500_MvSof-1268-A1-R1_Chr9g10504 protein</fullName>
    </submittedName>
</protein>
<dbReference type="InterPro" id="IPR035979">
    <property type="entry name" value="RBD_domain_sf"/>
</dbReference>